<evidence type="ECO:0000313" key="12">
    <source>
        <dbReference type="Proteomes" id="UP000319731"/>
    </source>
</evidence>
<dbReference type="SUPFAM" id="SSF51735">
    <property type="entry name" value="NAD(P)-binding Rossmann-fold domains"/>
    <property type="match status" value="1"/>
</dbReference>
<evidence type="ECO:0000313" key="11">
    <source>
        <dbReference type="EMBL" id="TPX33098.1"/>
    </source>
</evidence>
<dbReference type="PANTHER" id="PTHR43128:SF16">
    <property type="entry name" value="L-LACTATE DEHYDROGENASE"/>
    <property type="match status" value="1"/>
</dbReference>
<dbReference type="AlphaFoldDB" id="A0A507C156"/>
<dbReference type="Proteomes" id="UP000319731">
    <property type="component" value="Unassembled WGS sequence"/>
</dbReference>
<evidence type="ECO:0000256" key="2">
    <source>
        <dbReference type="ARBA" id="ARBA00006054"/>
    </source>
</evidence>
<keyword evidence="12" id="KW-1185">Reference proteome</keyword>
<sequence>MASSSPEPQDVGSVGSTCAYACILRRVAPLLLLVDIDAARCEAEVLDLQDSAFVSESKIKVGTFKEAGQCDIVIITAGAKQRPGETRVELIDRNHAILRSVFQEMSPMNPHTIVIIVANPCDVLTYVAQKISQLPPSQILGSGTMLDSSRLRSSLSNILKVSETAIHAYVMGEHGDSQFVGWSTATVGNTPLLSFPEMQTVDRVKLAADVKNKAYKIIEAKGSTYYGIGGVAASIAESCLFDTRQVRPVSHLLPGLDVCLSAPAVLGRRGLIRTLLPPLSADEGALLESSAKAMRAVIDKYT</sequence>
<dbReference type="EMBL" id="QEAO01000023">
    <property type="protein sequence ID" value="TPX33098.1"/>
    <property type="molecule type" value="Genomic_DNA"/>
</dbReference>
<feature type="domain" description="Lactate/malate dehydrogenase N-terminal" evidence="9">
    <location>
        <begin position="12"/>
        <end position="141"/>
    </location>
</feature>
<organism evidence="11 12">
    <name type="scientific">Synchytrium microbalum</name>
    <dbReference type="NCBI Taxonomy" id="1806994"/>
    <lineage>
        <taxon>Eukaryota</taxon>
        <taxon>Fungi</taxon>
        <taxon>Fungi incertae sedis</taxon>
        <taxon>Chytridiomycota</taxon>
        <taxon>Chytridiomycota incertae sedis</taxon>
        <taxon>Chytridiomycetes</taxon>
        <taxon>Synchytriales</taxon>
        <taxon>Synchytriaceae</taxon>
        <taxon>Synchytrium</taxon>
    </lineage>
</organism>
<evidence type="ECO:0000256" key="4">
    <source>
        <dbReference type="ARBA" id="ARBA00023002"/>
    </source>
</evidence>
<dbReference type="Pfam" id="PF00056">
    <property type="entry name" value="Ldh_1_N"/>
    <property type="match status" value="1"/>
</dbReference>
<dbReference type="GO" id="GO:0004459">
    <property type="term" value="F:L-lactate dehydrogenase (NAD+) activity"/>
    <property type="evidence" value="ECO:0007669"/>
    <property type="project" value="UniProtKB-EC"/>
</dbReference>
<comment type="caution">
    <text evidence="11">The sequence shown here is derived from an EMBL/GenBank/DDBJ whole genome shotgun (WGS) entry which is preliminary data.</text>
</comment>
<proteinExistence type="inferred from homology"/>
<reference evidence="11 12" key="1">
    <citation type="journal article" date="2019" name="Sci. Rep.">
        <title>Comparative genomics of chytrid fungi reveal insights into the obligate biotrophic and pathogenic lifestyle of Synchytrium endobioticum.</title>
        <authorList>
            <person name="van de Vossenberg B.T.L.H."/>
            <person name="Warris S."/>
            <person name="Nguyen H.D.T."/>
            <person name="van Gent-Pelzer M.P.E."/>
            <person name="Joly D.L."/>
            <person name="van de Geest H.C."/>
            <person name="Bonants P.J.M."/>
            <person name="Smith D.S."/>
            <person name="Levesque C.A."/>
            <person name="van der Lee T.A.J."/>
        </authorList>
    </citation>
    <scope>NUCLEOTIDE SEQUENCE [LARGE SCALE GENOMIC DNA]</scope>
    <source>
        <strain evidence="11 12">JEL517</strain>
    </source>
</reference>
<dbReference type="PROSITE" id="PS00064">
    <property type="entry name" value="L_LDH"/>
    <property type="match status" value="1"/>
</dbReference>
<dbReference type="RefSeq" id="XP_031024170.1">
    <property type="nucleotide sequence ID" value="XM_031169877.1"/>
</dbReference>
<dbReference type="GO" id="GO:0006089">
    <property type="term" value="P:lactate metabolic process"/>
    <property type="evidence" value="ECO:0007669"/>
    <property type="project" value="TreeGrafter"/>
</dbReference>
<dbReference type="OrthoDB" id="6270329at2759"/>
<feature type="binding site" evidence="7">
    <location>
        <begin position="117"/>
        <end position="119"/>
    </location>
    <ligand>
        <name>NAD(+)</name>
        <dbReference type="ChEBI" id="CHEBI:57540"/>
    </ligand>
</feature>
<evidence type="ECO:0000259" key="10">
    <source>
        <dbReference type="Pfam" id="PF02866"/>
    </source>
</evidence>
<dbReference type="InterPro" id="IPR036291">
    <property type="entry name" value="NAD(P)-bd_dom_sf"/>
</dbReference>
<feature type="binding site" evidence="7">
    <location>
        <position position="94"/>
    </location>
    <ligand>
        <name>NAD(+)</name>
        <dbReference type="ChEBI" id="CHEBI:57540"/>
    </ligand>
</feature>
<protein>
    <recommendedName>
        <fullName evidence="3 8">L-lactate dehydrogenase</fullName>
        <ecNumber evidence="3 8">1.1.1.27</ecNumber>
    </recommendedName>
</protein>
<dbReference type="UniPathway" id="UPA00554">
    <property type="reaction ID" value="UER00611"/>
</dbReference>
<dbReference type="GeneID" id="42005174"/>
<gene>
    <name evidence="11" type="ORF">SmJEL517_g03949</name>
</gene>
<keyword evidence="5 7" id="KW-0520">NAD</keyword>
<dbReference type="Gene3D" id="3.40.50.720">
    <property type="entry name" value="NAD(P)-binding Rossmann-like Domain"/>
    <property type="match status" value="1"/>
</dbReference>
<feature type="active site" description="Proton acceptor" evidence="6">
    <location>
        <position position="174"/>
    </location>
</feature>
<evidence type="ECO:0000256" key="5">
    <source>
        <dbReference type="ARBA" id="ARBA00023027"/>
    </source>
</evidence>
<dbReference type="PIRSF" id="PIRSF000102">
    <property type="entry name" value="Lac_mal_DH"/>
    <property type="match status" value="1"/>
</dbReference>
<dbReference type="PRINTS" id="PR00086">
    <property type="entry name" value="LLDHDRGNASE"/>
</dbReference>
<comment type="pathway">
    <text evidence="1 8">Fermentation; pyruvate fermentation to lactate; (S)-lactate from pyruvate: step 1/1.</text>
</comment>
<dbReference type="InterPro" id="IPR022383">
    <property type="entry name" value="Lactate/malate_DH_C"/>
</dbReference>
<dbReference type="Gene3D" id="3.90.110.10">
    <property type="entry name" value="Lactate dehydrogenase/glycoside hydrolase, family 4, C-terminal"/>
    <property type="match status" value="1"/>
</dbReference>
<dbReference type="STRING" id="1806994.A0A507C156"/>
<name>A0A507C156_9FUNG</name>
<dbReference type="PANTHER" id="PTHR43128">
    <property type="entry name" value="L-2-HYDROXYCARBOXYLATE DEHYDROGENASE (NAD(P)(+))"/>
    <property type="match status" value="1"/>
</dbReference>
<keyword evidence="4 8" id="KW-0560">Oxidoreductase</keyword>
<evidence type="ECO:0000256" key="7">
    <source>
        <dbReference type="PIRSR" id="PIRSR000102-3"/>
    </source>
</evidence>
<comment type="similarity">
    <text evidence="2">Belongs to the LDH/MDH superfamily. LDH family.</text>
</comment>
<evidence type="ECO:0000256" key="8">
    <source>
        <dbReference type="RuleBase" id="RU000496"/>
    </source>
</evidence>
<dbReference type="InterPro" id="IPR001236">
    <property type="entry name" value="Lactate/malate_DH_N"/>
</dbReference>
<evidence type="ECO:0000256" key="3">
    <source>
        <dbReference type="ARBA" id="ARBA00012967"/>
    </source>
</evidence>
<dbReference type="SUPFAM" id="SSF56327">
    <property type="entry name" value="LDH C-terminal domain-like"/>
    <property type="match status" value="1"/>
</dbReference>
<dbReference type="InterPro" id="IPR015955">
    <property type="entry name" value="Lactate_DH/Glyco_Ohase_4_C"/>
</dbReference>
<dbReference type="EC" id="1.1.1.27" evidence="3 8"/>
<feature type="domain" description="Lactate/malate dehydrogenase C-terminal" evidence="10">
    <location>
        <begin position="144"/>
        <end position="300"/>
    </location>
</feature>
<comment type="catalytic activity">
    <reaction evidence="8">
        <text>(S)-lactate + NAD(+) = pyruvate + NADH + H(+)</text>
        <dbReference type="Rhea" id="RHEA:23444"/>
        <dbReference type="ChEBI" id="CHEBI:15361"/>
        <dbReference type="ChEBI" id="CHEBI:15378"/>
        <dbReference type="ChEBI" id="CHEBI:16651"/>
        <dbReference type="ChEBI" id="CHEBI:57540"/>
        <dbReference type="ChEBI" id="CHEBI:57945"/>
        <dbReference type="EC" id="1.1.1.27"/>
    </reaction>
</comment>
<evidence type="ECO:0000256" key="6">
    <source>
        <dbReference type="PIRSR" id="PIRSR000102-1"/>
    </source>
</evidence>
<dbReference type="InterPro" id="IPR018177">
    <property type="entry name" value="L-lactate_DH_AS"/>
</dbReference>
<dbReference type="InterPro" id="IPR001557">
    <property type="entry name" value="L-lactate/malate_DH"/>
</dbReference>
<accession>A0A507C156</accession>
<dbReference type="Pfam" id="PF02866">
    <property type="entry name" value="Ldh_1_C"/>
    <property type="match status" value="1"/>
</dbReference>
<evidence type="ECO:0000256" key="1">
    <source>
        <dbReference type="ARBA" id="ARBA00004843"/>
    </source>
</evidence>
<evidence type="ECO:0000259" key="9">
    <source>
        <dbReference type="Pfam" id="PF00056"/>
    </source>
</evidence>
<feature type="binding site" evidence="7">
    <location>
        <position position="35"/>
    </location>
    <ligand>
        <name>NAD(+)</name>
        <dbReference type="ChEBI" id="CHEBI:57540"/>
    </ligand>
</feature>